<sequence length="217" mass="23780">MRSRRQALLLLALLFVLVNLPLAHSTWTKSRVERSGVDVTAVVTDTREVTSDDETGYLVEFRFPTDVDPAQTLWTARIDAPTHDEAVETEQLAVRVLPDQPSAYVVQGQVSGRIGLWITVAADLFLLVMALLLARFRGRTAPALALVATEDLVRCKPGATLERLDGLTYVVEGEVLEISDDLVVLDLGDRLVRVHLDGHANPAGHQQPVRATGRMIG</sequence>
<keyword evidence="1" id="KW-1133">Transmembrane helix</keyword>
<dbReference type="RefSeq" id="WP_143099705.1">
    <property type="nucleotide sequence ID" value="NZ_BKAF01000021.1"/>
</dbReference>
<evidence type="ECO:0000313" key="3">
    <source>
        <dbReference type="Proteomes" id="UP000198649"/>
    </source>
</evidence>
<organism evidence="2 3">
    <name type="scientific">Nocardioides psychrotolerans</name>
    <dbReference type="NCBI Taxonomy" id="1005945"/>
    <lineage>
        <taxon>Bacteria</taxon>
        <taxon>Bacillati</taxon>
        <taxon>Actinomycetota</taxon>
        <taxon>Actinomycetes</taxon>
        <taxon>Propionibacteriales</taxon>
        <taxon>Nocardioidaceae</taxon>
        <taxon>Nocardioides</taxon>
    </lineage>
</organism>
<accession>A0A1I3GJI8</accession>
<evidence type="ECO:0008006" key="4">
    <source>
        <dbReference type="Google" id="ProtNLM"/>
    </source>
</evidence>
<gene>
    <name evidence="2" type="ORF">SAMN05216561_106162</name>
</gene>
<dbReference type="STRING" id="1005945.SAMN05216561_106162"/>
<reference evidence="2 3" key="1">
    <citation type="submission" date="2016-10" db="EMBL/GenBank/DDBJ databases">
        <authorList>
            <person name="de Groot N.N."/>
        </authorList>
    </citation>
    <scope>NUCLEOTIDE SEQUENCE [LARGE SCALE GENOMIC DNA]</scope>
    <source>
        <strain evidence="2 3">CGMCC 1.11156</strain>
    </source>
</reference>
<keyword evidence="1" id="KW-0812">Transmembrane</keyword>
<dbReference type="AlphaFoldDB" id="A0A1I3GJI8"/>
<dbReference type="EMBL" id="FOQG01000006">
    <property type="protein sequence ID" value="SFI23627.1"/>
    <property type="molecule type" value="Genomic_DNA"/>
</dbReference>
<name>A0A1I3GJI8_9ACTN</name>
<dbReference type="Proteomes" id="UP000198649">
    <property type="component" value="Unassembled WGS sequence"/>
</dbReference>
<keyword evidence="3" id="KW-1185">Reference proteome</keyword>
<feature type="transmembrane region" description="Helical" evidence="1">
    <location>
        <begin position="114"/>
        <end position="134"/>
    </location>
</feature>
<proteinExistence type="predicted"/>
<evidence type="ECO:0000313" key="2">
    <source>
        <dbReference type="EMBL" id="SFI23627.1"/>
    </source>
</evidence>
<keyword evidence="1" id="KW-0472">Membrane</keyword>
<protein>
    <recommendedName>
        <fullName evidence="4">DUF3592 domain-containing protein</fullName>
    </recommendedName>
</protein>
<evidence type="ECO:0000256" key="1">
    <source>
        <dbReference type="SAM" id="Phobius"/>
    </source>
</evidence>
<dbReference type="OrthoDB" id="3787268at2"/>